<proteinExistence type="predicted"/>
<feature type="signal peptide" evidence="1">
    <location>
        <begin position="1"/>
        <end position="17"/>
    </location>
</feature>
<gene>
    <name evidence="3" type="ORF">DWQ67_02085</name>
</gene>
<feature type="domain" description="Flp pilus assembly protein RcpC/CpaB" evidence="2">
    <location>
        <begin position="90"/>
        <end position="179"/>
    </location>
</feature>
<sequence length="191" mass="19158">MILLLVSVLGVVGLVRAAQQSQAVFAAAVDLPVGTEVSTADLRVEEVRLGEAGQAYVAAGTAIAPGTRVIAAVKEGELLPTRSLGADDGTGRRPMTIQLDGTVPAGVSAGSKVDVYATVQRSSASNEAPVSRIVLSGVEVTQVQVPEQSVGTAGESLIHVLVDPRDVAALVSARGSGDLLDVVALPAGATG</sequence>
<organism evidence="3 4">
    <name type="scientific">Galactobacter caseinivorans</name>
    <dbReference type="NCBI Taxonomy" id="2676123"/>
    <lineage>
        <taxon>Bacteria</taxon>
        <taxon>Bacillati</taxon>
        <taxon>Actinomycetota</taxon>
        <taxon>Actinomycetes</taxon>
        <taxon>Micrococcales</taxon>
        <taxon>Micrococcaceae</taxon>
        <taxon>Galactobacter</taxon>
    </lineage>
</organism>
<dbReference type="Pfam" id="PF16976">
    <property type="entry name" value="RcpC"/>
    <property type="match status" value="1"/>
</dbReference>
<keyword evidence="1" id="KW-0732">Signal</keyword>
<keyword evidence="4" id="KW-1185">Reference proteome</keyword>
<evidence type="ECO:0000313" key="4">
    <source>
        <dbReference type="Proteomes" id="UP000273119"/>
    </source>
</evidence>
<dbReference type="InterPro" id="IPR031571">
    <property type="entry name" value="RcpC_dom"/>
</dbReference>
<reference evidence="3 4" key="1">
    <citation type="submission" date="2018-07" db="EMBL/GenBank/DDBJ databases">
        <title>Arthrobacter sp. nov., isolated from raw cow's milk with high bacterial count.</title>
        <authorList>
            <person name="Hahne J."/>
            <person name="Isele D."/>
            <person name="Lipski A."/>
        </authorList>
    </citation>
    <scope>NUCLEOTIDE SEQUENCE [LARGE SCALE GENOMIC DNA]</scope>
    <source>
        <strain evidence="3 4">JZ R-183</strain>
    </source>
</reference>
<name>A0A496PM76_9MICC</name>
<evidence type="ECO:0000259" key="2">
    <source>
        <dbReference type="Pfam" id="PF16976"/>
    </source>
</evidence>
<dbReference type="EMBL" id="QQXL01000001">
    <property type="protein sequence ID" value="RKW71650.1"/>
    <property type="molecule type" value="Genomic_DNA"/>
</dbReference>
<dbReference type="AlphaFoldDB" id="A0A496PM76"/>
<evidence type="ECO:0000256" key="1">
    <source>
        <dbReference type="SAM" id="SignalP"/>
    </source>
</evidence>
<dbReference type="Proteomes" id="UP000273119">
    <property type="component" value="Unassembled WGS sequence"/>
</dbReference>
<protein>
    <recommendedName>
        <fullName evidence="2">Flp pilus assembly protein RcpC/CpaB domain-containing protein</fullName>
    </recommendedName>
</protein>
<dbReference type="CDD" id="cd11614">
    <property type="entry name" value="SAF_CpaB_FlgA_like"/>
    <property type="match status" value="1"/>
</dbReference>
<accession>A0A496PM76</accession>
<evidence type="ECO:0000313" key="3">
    <source>
        <dbReference type="EMBL" id="RKW71650.1"/>
    </source>
</evidence>
<feature type="chain" id="PRO_5038465888" description="Flp pilus assembly protein RcpC/CpaB domain-containing protein" evidence="1">
    <location>
        <begin position="18"/>
        <end position="191"/>
    </location>
</feature>
<comment type="caution">
    <text evidence="3">The sequence shown here is derived from an EMBL/GenBank/DDBJ whole genome shotgun (WGS) entry which is preliminary data.</text>
</comment>